<feature type="transmembrane region" description="Helical" evidence="9">
    <location>
        <begin position="208"/>
        <end position="229"/>
    </location>
</feature>
<name>A0A6I2UCX7_9FIRM</name>
<dbReference type="InterPro" id="IPR001463">
    <property type="entry name" value="Na/Ala_symport"/>
</dbReference>
<evidence type="ECO:0000256" key="3">
    <source>
        <dbReference type="ARBA" id="ARBA00022448"/>
    </source>
</evidence>
<feature type="transmembrane region" description="Helical" evidence="9">
    <location>
        <begin position="175"/>
        <end position="196"/>
    </location>
</feature>
<dbReference type="EMBL" id="VUNR01000001">
    <property type="protein sequence ID" value="MSU07550.1"/>
    <property type="molecule type" value="Genomic_DNA"/>
</dbReference>
<keyword evidence="8 9" id="KW-0472">Membrane</keyword>
<feature type="transmembrane region" description="Helical" evidence="9">
    <location>
        <begin position="13"/>
        <end position="33"/>
    </location>
</feature>
<keyword evidence="4 9" id="KW-1003">Cell membrane</keyword>
<accession>A0A6I2UCX7</accession>
<comment type="caution">
    <text evidence="10">The sequence shown here is derived from an EMBL/GenBank/DDBJ whole genome shotgun (WGS) entry which is preliminary data.</text>
</comment>
<dbReference type="PANTHER" id="PTHR30330:SF7">
    <property type="entry name" value="SODIUM_PROTON-DEPENDENT ALANINE CARRIER PROTEIN YRBD-RELATED"/>
    <property type="match status" value="1"/>
</dbReference>
<reference evidence="10 11" key="1">
    <citation type="submission" date="2019-08" db="EMBL/GenBank/DDBJ databases">
        <title>In-depth cultivation of the pig gut microbiome towards novel bacterial diversity and tailored functional studies.</title>
        <authorList>
            <person name="Wylensek D."/>
            <person name="Hitch T.C.A."/>
            <person name="Clavel T."/>
        </authorList>
    </citation>
    <scope>NUCLEOTIDE SEQUENCE [LARGE SCALE GENOMIC DNA]</scope>
    <source>
        <strain evidence="10 11">WCA-693-APC-5D-A</strain>
    </source>
</reference>
<evidence type="ECO:0000256" key="1">
    <source>
        <dbReference type="ARBA" id="ARBA00004651"/>
    </source>
</evidence>
<evidence type="ECO:0000256" key="4">
    <source>
        <dbReference type="ARBA" id="ARBA00022475"/>
    </source>
</evidence>
<keyword evidence="5 9" id="KW-0812">Transmembrane</keyword>
<comment type="subcellular location">
    <subcellularLocation>
        <location evidence="1 9">Cell membrane</location>
        <topology evidence="1 9">Multi-pass membrane protein</topology>
    </subcellularLocation>
</comment>
<feature type="transmembrane region" description="Helical" evidence="9">
    <location>
        <begin position="426"/>
        <end position="446"/>
    </location>
</feature>
<dbReference type="PANTHER" id="PTHR30330">
    <property type="entry name" value="AGSS FAMILY TRANSPORTER, SODIUM-ALANINE"/>
    <property type="match status" value="1"/>
</dbReference>
<organism evidence="10 11">
    <name type="scientific">Anaerovibrio slackiae</name>
    <dbReference type="NCBI Taxonomy" id="2652309"/>
    <lineage>
        <taxon>Bacteria</taxon>
        <taxon>Bacillati</taxon>
        <taxon>Bacillota</taxon>
        <taxon>Negativicutes</taxon>
        <taxon>Selenomonadales</taxon>
        <taxon>Selenomonadaceae</taxon>
        <taxon>Anaerovibrio</taxon>
    </lineage>
</organism>
<evidence type="ECO:0000313" key="10">
    <source>
        <dbReference type="EMBL" id="MSU07550.1"/>
    </source>
</evidence>
<evidence type="ECO:0000256" key="7">
    <source>
        <dbReference type="ARBA" id="ARBA00022989"/>
    </source>
</evidence>
<gene>
    <name evidence="10" type="ORF">FYJ84_00865</name>
</gene>
<protein>
    <submittedName>
        <fullName evidence="10">Alanine:cation symporter family protein</fullName>
    </submittedName>
</protein>
<feature type="transmembrane region" description="Helical" evidence="9">
    <location>
        <begin position="95"/>
        <end position="114"/>
    </location>
</feature>
<feature type="transmembrane region" description="Helical" evidence="9">
    <location>
        <begin position="399"/>
        <end position="420"/>
    </location>
</feature>
<dbReference type="Proteomes" id="UP000433181">
    <property type="component" value="Unassembled WGS sequence"/>
</dbReference>
<dbReference type="Pfam" id="PF01235">
    <property type="entry name" value="Na_Ala_symp"/>
    <property type="match status" value="1"/>
</dbReference>
<dbReference type="PRINTS" id="PR00175">
    <property type="entry name" value="NAALASMPORT"/>
</dbReference>
<evidence type="ECO:0000256" key="2">
    <source>
        <dbReference type="ARBA" id="ARBA00009261"/>
    </source>
</evidence>
<evidence type="ECO:0000256" key="6">
    <source>
        <dbReference type="ARBA" id="ARBA00022847"/>
    </source>
</evidence>
<keyword evidence="11" id="KW-1185">Reference proteome</keyword>
<feature type="transmembrane region" description="Helical" evidence="9">
    <location>
        <begin position="70"/>
        <end position="89"/>
    </location>
</feature>
<feature type="transmembrane region" description="Helical" evidence="9">
    <location>
        <begin position="359"/>
        <end position="378"/>
    </location>
</feature>
<feature type="transmembrane region" description="Helical" evidence="9">
    <location>
        <begin position="299"/>
        <end position="320"/>
    </location>
</feature>
<dbReference type="GO" id="GO:0005886">
    <property type="term" value="C:plasma membrane"/>
    <property type="evidence" value="ECO:0007669"/>
    <property type="project" value="UniProtKB-SubCell"/>
</dbReference>
<sequence length="481" mass="51634">MENFSVLVNELDALIWSMALVSLCLGAGLYLSVRLGFPQVRLIGEMVRLLFGDKKSEHGISSFQSFATTVGARVGMGNIAGVATAIFIGGPGSIFWMWMITFIGAASAFTESVLGQAYKIKNSSGVFMGGPAYYLEHGLKCKNYARLFAVLAVMGPGLLLPGVQINSLVLVFEEAFAVDRTIVGFICCALLAFIIFGSIKRISKVAEILTPFMCLIYMGFAVIILGMNFDKIPGMLQMIVTSAIGAEPLFAGIIGSAVSWGVKRGIYSNEAGMGCGAIVSAAAETSHPAKQGLIQACSIYVDTLLIGTATALIIMLTGTYNVSDGQGGLLFSSIGDIESGIKWAQYALMNTFGAWSGKVLAVIIVLFVFTSLTGYCYQAEANIRYLFKRNKLALNTVRIIFVLASFFGCLVNADAIWALGDIGYGLLGWANIIAIILMAPKAVAILRDYEQQKKAGRDPVFAPEKFGIDDYTGAWDKYKNQ</sequence>
<dbReference type="GO" id="GO:0005283">
    <property type="term" value="F:amino acid:sodium symporter activity"/>
    <property type="evidence" value="ECO:0007669"/>
    <property type="project" value="InterPro"/>
</dbReference>
<evidence type="ECO:0000256" key="5">
    <source>
        <dbReference type="ARBA" id="ARBA00022692"/>
    </source>
</evidence>
<dbReference type="GeneID" id="96777459"/>
<dbReference type="NCBIfam" id="TIGR00835">
    <property type="entry name" value="agcS"/>
    <property type="match status" value="1"/>
</dbReference>
<keyword evidence="6 9" id="KW-0769">Symport</keyword>
<evidence type="ECO:0000256" key="9">
    <source>
        <dbReference type="RuleBase" id="RU363064"/>
    </source>
</evidence>
<evidence type="ECO:0000256" key="8">
    <source>
        <dbReference type="ARBA" id="ARBA00023136"/>
    </source>
</evidence>
<dbReference type="AlphaFoldDB" id="A0A6I2UCX7"/>
<keyword evidence="7 9" id="KW-1133">Transmembrane helix</keyword>
<proteinExistence type="inferred from homology"/>
<feature type="transmembrane region" description="Helical" evidence="9">
    <location>
        <begin position="235"/>
        <end position="258"/>
    </location>
</feature>
<dbReference type="RefSeq" id="WP_154405161.1">
    <property type="nucleotide sequence ID" value="NZ_JBGVFM010000079.1"/>
</dbReference>
<dbReference type="FunFam" id="1.20.1740.10:FF:000004">
    <property type="entry name" value="Sodium:alanine symporter family protein"/>
    <property type="match status" value="1"/>
</dbReference>
<keyword evidence="3 9" id="KW-0813">Transport</keyword>
<dbReference type="Gene3D" id="1.20.1740.10">
    <property type="entry name" value="Amino acid/polyamine transporter I"/>
    <property type="match status" value="1"/>
</dbReference>
<comment type="similarity">
    <text evidence="2 9">Belongs to the alanine or glycine:cation symporter (AGCS) (TC 2.A.25) family.</text>
</comment>
<evidence type="ECO:0000313" key="11">
    <source>
        <dbReference type="Proteomes" id="UP000433181"/>
    </source>
</evidence>
<feature type="transmembrane region" description="Helical" evidence="9">
    <location>
        <begin position="144"/>
        <end position="163"/>
    </location>
</feature>